<name>A0A834HJD3_RHYFE</name>
<reference evidence="1" key="1">
    <citation type="submission" date="2020-08" db="EMBL/GenBank/DDBJ databases">
        <title>Genome sequencing and assembly of the red palm weevil Rhynchophorus ferrugineus.</title>
        <authorList>
            <person name="Dias G.B."/>
            <person name="Bergman C.M."/>
            <person name="Manee M."/>
        </authorList>
    </citation>
    <scope>NUCLEOTIDE SEQUENCE</scope>
    <source>
        <strain evidence="1">AA-2017</strain>
        <tissue evidence="1">Whole larva</tissue>
    </source>
</reference>
<proteinExistence type="predicted"/>
<dbReference type="Proteomes" id="UP000625711">
    <property type="component" value="Unassembled WGS sequence"/>
</dbReference>
<gene>
    <name evidence="1" type="ORF">GWI33_003811</name>
</gene>
<accession>A0A834HJD3</accession>
<organism evidence="1 2">
    <name type="scientific">Rhynchophorus ferrugineus</name>
    <name type="common">Red palm weevil</name>
    <name type="synonym">Curculio ferrugineus</name>
    <dbReference type="NCBI Taxonomy" id="354439"/>
    <lineage>
        <taxon>Eukaryota</taxon>
        <taxon>Metazoa</taxon>
        <taxon>Ecdysozoa</taxon>
        <taxon>Arthropoda</taxon>
        <taxon>Hexapoda</taxon>
        <taxon>Insecta</taxon>
        <taxon>Pterygota</taxon>
        <taxon>Neoptera</taxon>
        <taxon>Endopterygota</taxon>
        <taxon>Coleoptera</taxon>
        <taxon>Polyphaga</taxon>
        <taxon>Cucujiformia</taxon>
        <taxon>Curculionidae</taxon>
        <taxon>Dryophthorinae</taxon>
        <taxon>Rhynchophorus</taxon>
    </lineage>
</organism>
<keyword evidence="2" id="KW-1185">Reference proteome</keyword>
<evidence type="ECO:0000313" key="2">
    <source>
        <dbReference type="Proteomes" id="UP000625711"/>
    </source>
</evidence>
<protein>
    <submittedName>
        <fullName evidence="1">Uncharacterized protein</fullName>
    </submittedName>
</protein>
<comment type="caution">
    <text evidence="1">The sequence shown here is derived from an EMBL/GenBank/DDBJ whole genome shotgun (WGS) entry which is preliminary data.</text>
</comment>
<dbReference type="EMBL" id="JAACXV010023565">
    <property type="protein sequence ID" value="KAF7262943.1"/>
    <property type="molecule type" value="Genomic_DNA"/>
</dbReference>
<dbReference type="AlphaFoldDB" id="A0A834HJD3"/>
<sequence>MMASEKRATELVEAAGRVYKVQQGGLVRAAPTAKPRPQRCGDGTRTGNQCATLAGCTTNYITLPDDTSASNSPSMKLSPTTGIGGISAVGPRHGLIVIQLIKRLRSTMQFLICEWLFCCLPTVSHEHVAAQSDGTSSDI</sequence>
<evidence type="ECO:0000313" key="1">
    <source>
        <dbReference type="EMBL" id="KAF7262943.1"/>
    </source>
</evidence>